<dbReference type="AlphaFoldDB" id="A0AAX4JFQ7"/>
<protein>
    <submittedName>
        <fullName evidence="1">Uncharacterized protein</fullName>
    </submittedName>
</protein>
<sequence>MSSLSKISLRTKIRSRINVIEKNVVKYLHSERIRKIREKIRKELDLEDEEKIKTGIVKPTIFTKDIFT</sequence>
<evidence type="ECO:0000313" key="1">
    <source>
        <dbReference type="EMBL" id="WUR04809.1"/>
    </source>
</evidence>
<dbReference type="Proteomes" id="UP001334084">
    <property type="component" value="Chromosome 10"/>
</dbReference>
<evidence type="ECO:0000313" key="2">
    <source>
        <dbReference type="Proteomes" id="UP001334084"/>
    </source>
</evidence>
<dbReference type="GeneID" id="90542641"/>
<dbReference type="RefSeq" id="XP_065330954.1">
    <property type="nucleotide sequence ID" value="XM_065474882.1"/>
</dbReference>
<accession>A0AAX4JFQ7</accession>
<organism evidence="1 2">
    <name type="scientific">Vairimorpha necatrix</name>
    <dbReference type="NCBI Taxonomy" id="6039"/>
    <lineage>
        <taxon>Eukaryota</taxon>
        <taxon>Fungi</taxon>
        <taxon>Fungi incertae sedis</taxon>
        <taxon>Microsporidia</taxon>
        <taxon>Nosematidae</taxon>
        <taxon>Vairimorpha</taxon>
    </lineage>
</organism>
<gene>
    <name evidence="1" type="ORF">VNE69_10159</name>
</gene>
<dbReference type="EMBL" id="CP142735">
    <property type="protein sequence ID" value="WUR04809.1"/>
    <property type="molecule type" value="Genomic_DNA"/>
</dbReference>
<name>A0AAX4JFQ7_9MICR</name>
<proteinExistence type="predicted"/>
<dbReference type="KEGG" id="vnx:VNE69_10159"/>
<reference evidence="1" key="1">
    <citation type="journal article" date="2024" name="BMC Genomics">
        <title>Functional annotation of a divergent genome using sequence and structure-based similarity.</title>
        <authorList>
            <person name="Svedberg D."/>
            <person name="Winiger R.R."/>
            <person name="Berg A."/>
            <person name="Sharma H."/>
            <person name="Tellgren-Roth C."/>
            <person name="Debrunner-Vossbrinck B.A."/>
            <person name="Vossbrinck C.R."/>
            <person name="Barandun J."/>
        </authorList>
    </citation>
    <scope>NUCLEOTIDE SEQUENCE</scope>
    <source>
        <strain evidence="1">Illinois isolate</strain>
    </source>
</reference>
<keyword evidence="2" id="KW-1185">Reference proteome</keyword>